<accession>A0ABX6WLQ0</accession>
<dbReference type="Proteomes" id="UP000663421">
    <property type="component" value="Chromosome"/>
</dbReference>
<sequence length="123" mass="14228">MARVDQLVQERFGDDRVREQRIPALGARLAVIAFERLAAMRREISCRGRRLEWEWTAGQTRWSGEREDQLLTSKVTEIDLDARRKTTPEVTSKRLPQKPTQPHLLRRDRDLGKTGFVVCCAGI</sequence>
<gene>
    <name evidence="1" type="ORF">I1A49_47125</name>
</gene>
<evidence type="ECO:0000313" key="2">
    <source>
        <dbReference type="Proteomes" id="UP000663421"/>
    </source>
</evidence>
<name>A0ABX6WLQ0_STRMQ</name>
<proteinExistence type="predicted"/>
<keyword evidence="2" id="KW-1185">Reference proteome</keyword>
<dbReference type="EMBL" id="CP065050">
    <property type="protein sequence ID" value="QPI61459.1"/>
    <property type="molecule type" value="Genomic_DNA"/>
</dbReference>
<evidence type="ECO:0000313" key="1">
    <source>
        <dbReference type="EMBL" id="QPI61459.1"/>
    </source>
</evidence>
<reference evidence="1 2" key="1">
    <citation type="submission" date="2020-11" db="EMBL/GenBank/DDBJ databases">
        <title>Complete genome sequence unveiled secondary metabolic potentials in Streptomyces solisilvae HNM0141.</title>
        <authorList>
            <person name="Huang X."/>
        </authorList>
    </citation>
    <scope>NUCLEOTIDE SEQUENCE [LARGE SCALE GENOMIC DNA]</scope>
    <source>
        <strain evidence="1 2">HNM0141</strain>
    </source>
</reference>
<protein>
    <submittedName>
        <fullName evidence="1">Uncharacterized protein</fullName>
    </submittedName>
</protein>
<organism evidence="1 2">
    <name type="scientific">Streptomyces malaysiensis</name>
    <dbReference type="NCBI Taxonomy" id="92644"/>
    <lineage>
        <taxon>Bacteria</taxon>
        <taxon>Bacillati</taxon>
        <taxon>Actinomycetota</taxon>
        <taxon>Actinomycetes</taxon>
        <taxon>Kitasatosporales</taxon>
        <taxon>Streptomycetaceae</taxon>
        <taxon>Streptomyces</taxon>
        <taxon>Streptomyces violaceusniger group</taxon>
    </lineage>
</organism>